<dbReference type="Gene3D" id="1.20.58.300">
    <property type="entry name" value="FlgN-like"/>
    <property type="match status" value="1"/>
</dbReference>
<organism evidence="5 6">
    <name type="scientific">Paucimonas lemoignei</name>
    <name type="common">Pseudomonas lemoignei</name>
    <dbReference type="NCBI Taxonomy" id="29443"/>
    <lineage>
        <taxon>Bacteria</taxon>
        <taxon>Pseudomonadati</taxon>
        <taxon>Pseudomonadota</taxon>
        <taxon>Betaproteobacteria</taxon>
        <taxon>Burkholderiales</taxon>
        <taxon>Burkholderiaceae</taxon>
        <taxon>Paucimonas</taxon>
    </lineage>
</organism>
<keyword evidence="5" id="KW-0282">Flagellum</keyword>
<comment type="caution">
    <text evidence="5">The sequence shown here is derived from an EMBL/GenBank/DDBJ whole genome shotgun (WGS) entry which is preliminary data.</text>
</comment>
<comment type="function">
    <text evidence="1">Required for the efficient initiation of filament assembly.</text>
</comment>
<keyword evidence="5" id="KW-0969">Cilium</keyword>
<reference evidence="5 6" key="1">
    <citation type="submission" date="2019-03" db="EMBL/GenBank/DDBJ databases">
        <title>Genomic Encyclopedia of Type Strains, Phase IV (KMG-IV): sequencing the most valuable type-strain genomes for metagenomic binning, comparative biology and taxonomic classification.</title>
        <authorList>
            <person name="Goeker M."/>
        </authorList>
    </citation>
    <scope>NUCLEOTIDE SEQUENCE [LARGE SCALE GENOMIC DNA]</scope>
    <source>
        <strain evidence="5 6">DSM 7445</strain>
    </source>
</reference>
<evidence type="ECO:0000256" key="3">
    <source>
        <dbReference type="ARBA" id="ARBA00022795"/>
    </source>
</evidence>
<dbReference type="SUPFAM" id="SSF140566">
    <property type="entry name" value="FlgN-like"/>
    <property type="match status" value="1"/>
</dbReference>
<dbReference type="AlphaFoldDB" id="A0A4R3I590"/>
<dbReference type="OrthoDB" id="8561298at2"/>
<gene>
    <name evidence="5" type="ORF">EDC30_101110</name>
</gene>
<dbReference type="EMBL" id="SLZQ01000001">
    <property type="protein sequence ID" value="TCS39159.1"/>
    <property type="molecule type" value="Genomic_DNA"/>
</dbReference>
<accession>A0A4R3I590</accession>
<evidence type="ECO:0000256" key="2">
    <source>
        <dbReference type="ARBA" id="ARBA00007703"/>
    </source>
</evidence>
<dbReference type="InterPro" id="IPR036679">
    <property type="entry name" value="FlgN-like_sf"/>
</dbReference>
<sequence length="157" mass="16840">MNQTGTGPAHKLHEENRTARMLLEILNKEQAQLVAADVDALTALTEEKNQLVARMSELAAERHAALTAAGFEATEQGMQAWLDSLQPPTARQSWKELLEIAQAAKEINRSNGMLIGKHLARNQNALNVLKGGPQGQTLYGPNGQSAVTPAGRGLVIG</sequence>
<proteinExistence type="inferred from homology"/>
<dbReference type="RefSeq" id="WP_132256316.1">
    <property type="nucleotide sequence ID" value="NZ_SLZQ01000001.1"/>
</dbReference>
<comment type="similarity">
    <text evidence="2">Belongs to the FlgN family.</text>
</comment>
<keyword evidence="5" id="KW-0966">Cell projection</keyword>
<evidence type="ECO:0000256" key="4">
    <source>
        <dbReference type="SAM" id="Coils"/>
    </source>
</evidence>
<dbReference type="InterPro" id="IPR007809">
    <property type="entry name" value="FlgN-like"/>
</dbReference>
<protein>
    <submittedName>
        <fullName evidence="5">Flagella synthesis protein FlgN</fullName>
    </submittedName>
</protein>
<name>A0A4R3I590_PAULE</name>
<dbReference type="GO" id="GO:0044780">
    <property type="term" value="P:bacterial-type flagellum assembly"/>
    <property type="evidence" value="ECO:0007669"/>
    <property type="project" value="InterPro"/>
</dbReference>
<keyword evidence="3" id="KW-1005">Bacterial flagellum biogenesis</keyword>
<dbReference type="Pfam" id="PF05130">
    <property type="entry name" value="FlgN"/>
    <property type="match status" value="1"/>
</dbReference>
<evidence type="ECO:0000313" key="6">
    <source>
        <dbReference type="Proteomes" id="UP000295382"/>
    </source>
</evidence>
<evidence type="ECO:0000256" key="1">
    <source>
        <dbReference type="ARBA" id="ARBA00002397"/>
    </source>
</evidence>
<keyword evidence="4" id="KW-0175">Coiled coil</keyword>
<evidence type="ECO:0000313" key="5">
    <source>
        <dbReference type="EMBL" id="TCS39159.1"/>
    </source>
</evidence>
<keyword evidence="6" id="KW-1185">Reference proteome</keyword>
<feature type="coiled-coil region" evidence="4">
    <location>
        <begin position="9"/>
        <end position="61"/>
    </location>
</feature>
<dbReference type="Proteomes" id="UP000295382">
    <property type="component" value="Unassembled WGS sequence"/>
</dbReference>